<evidence type="ECO:0000313" key="1">
    <source>
        <dbReference type="EMBL" id="PIU36596.1"/>
    </source>
</evidence>
<organism evidence="1 2">
    <name type="scientific">Candidatus Roizmanbacteria bacterium CG07_land_8_20_14_0_80_34_15</name>
    <dbReference type="NCBI Taxonomy" id="1974849"/>
    <lineage>
        <taxon>Bacteria</taxon>
        <taxon>Candidatus Roizmaniibacteriota</taxon>
    </lineage>
</organism>
<dbReference type="PANTHER" id="PTHR15394:SF3">
    <property type="entry name" value="SERINE HYDROLASE RBBP9"/>
    <property type="match status" value="1"/>
</dbReference>
<accession>A0A2M6YSY3</accession>
<evidence type="ECO:0000313" key="2">
    <source>
        <dbReference type="Proteomes" id="UP000230184"/>
    </source>
</evidence>
<proteinExistence type="predicted"/>
<dbReference type="Pfam" id="PF06821">
    <property type="entry name" value="Ser_hydrolase"/>
    <property type="match status" value="1"/>
</dbReference>
<dbReference type="Gene3D" id="3.40.50.1820">
    <property type="entry name" value="alpha/beta hydrolase"/>
    <property type="match status" value="1"/>
</dbReference>
<dbReference type="InterPro" id="IPR010662">
    <property type="entry name" value="RBBP9/YdeN"/>
</dbReference>
<dbReference type="EMBL" id="PEWY01000146">
    <property type="protein sequence ID" value="PIU36596.1"/>
    <property type="molecule type" value="Genomic_DNA"/>
</dbReference>
<dbReference type="InterPro" id="IPR029058">
    <property type="entry name" value="AB_hydrolase_fold"/>
</dbReference>
<gene>
    <name evidence="1" type="ORF">COT02_05250</name>
</gene>
<name>A0A2M6YSY3_9BACT</name>
<dbReference type="GO" id="GO:0016787">
    <property type="term" value="F:hydrolase activity"/>
    <property type="evidence" value="ECO:0007669"/>
    <property type="project" value="InterPro"/>
</dbReference>
<dbReference type="PANTHER" id="PTHR15394">
    <property type="entry name" value="SERINE HYDROLASE RBBP9"/>
    <property type="match status" value="1"/>
</dbReference>
<dbReference type="Proteomes" id="UP000230184">
    <property type="component" value="Unassembled WGS sequence"/>
</dbReference>
<reference evidence="2" key="1">
    <citation type="submission" date="2017-09" db="EMBL/GenBank/DDBJ databases">
        <title>Depth-based differentiation of microbial function through sediment-hosted aquifers and enrichment of novel symbionts in the deep terrestrial subsurface.</title>
        <authorList>
            <person name="Probst A.J."/>
            <person name="Ladd B."/>
            <person name="Jarett J.K."/>
            <person name="Geller-Mcgrath D.E."/>
            <person name="Sieber C.M.K."/>
            <person name="Emerson J.B."/>
            <person name="Anantharaman K."/>
            <person name="Thomas B.C."/>
            <person name="Malmstrom R."/>
            <person name="Stieglmeier M."/>
            <person name="Klingl A."/>
            <person name="Woyke T."/>
            <person name="Ryan C.M."/>
            <person name="Banfield J.F."/>
        </authorList>
    </citation>
    <scope>NUCLEOTIDE SEQUENCE [LARGE SCALE GENOMIC DNA]</scope>
</reference>
<evidence type="ECO:0008006" key="3">
    <source>
        <dbReference type="Google" id="ProtNLM"/>
    </source>
</evidence>
<dbReference type="SUPFAM" id="SSF53474">
    <property type="entry name" value="alpha/beta-Hydrolases"/>
    <property type="match status" value="1"/>
</dbReference>
<dbReference type="AlphaFoldDB" id="A0A2M6YSY3"/>
<sequence length="176" mass="20640">MKNALMLHAWYSNPEDNWYPWLKTKLEEKYYQVFSPKIPTFDSASPQLKTSMDFIEKNYPIVKETIIIGHSLSCLLAMRLAEKYLCKKMILVAGWDFDDLTKEHKSFWLNKIDHEKIRRNVKEIYCITADNDPYITLFQVQEMVKRLGGKLVLVKKGGHFATAEKTKQIVQLLPII</sequence>
<comment type="caution">
    <text evidence="1">The sequence shown here is derived from an EMBL/GenBank/DDBJ whole genome shotgun (WGS) entry which is preliminary data.</text>
</comment>
<protein>
    <recommendedName>
        <fullName evidence="3">Alpha/beta hydrolase</fullName>
    </recommendedName>
</protein>